<organism evidence="1 2">
    <name type="scientific">Scortum barcoo</name>
    <name type="common">barcoo grunter</name>
    <dbReference type="NCBI Taxonomy" id="214431"/>
    <lineage>
        <taxon>Eukaryota</taxon>
        <taxon>Metazoa</taxon>
        <taxon>Chordata</taxon>
        <taxon>Craniata</taxon>
        <taxon>Vertebrata</taxon>
        <taxon>Euteleostomi</taxon>
        <taxon>Actinopterygii</taxon>
        <taxon>Neopterygii</taxon>
        <taxon>Teleostei</taxon>
        <taxon>Neoteleostei</taxon>
        <taxon>Acanthomorphata</taxon>
        <taxon>Eupercaria</taxon>
        <taxon>Centrarchiformes</taxon>
        <taxon>Terapontoidei</taxon>
        <taxon>Terapontidae</taxon>
        <taxon>Scortum</taxon>
    </lineage>
</organism>
<name>A0ACB8WQ24_9TELE</name>
<accession>A0ACB8WQ24</accession>
<evidence type="ECO:0000313" key="1">
    <source>
        <dbReference type="EMBL" id="KAI3369911.1"/>
    </source>
</evidence>
<sequence length="730" mass="79275">MIHTLSYSLAADPDFNHCTHTGRTLVLVHILCKNTRTPELDTVSYFNLIYFLSLTEVGLFTADILTRHHRKTLVSLKTLTITLFCSTGLVEEWRQSGVAGRFLAGGAIQYTVLQYAVCRDVTVPVGALYRVAGFPLSVPCAVSGYEGPRTQEFEWYLYRDDAGGRQMGVVSTRDKGFPYAPFQARVRNGEVRVERDSGDKVRLVIQRLRAEDQGMYECYTPSTDSTYQGNYSAKVTVKVIPDTLQISYSRTLTGQPVPEGAELTLTCSAGIQSEQLTHLSIMFGKRSGGEGLGSGAGGEVSTVREIISIDKMLGVVPGRSYRKRYDDGEITLEKRNGEAGLGVYVMKMRGVQPDDTGSYFCEASQWILDPDRSWQKIAQRTLDIGNLTVQQLAESLSVTSSPKGEVTLQVGSPLILTCEVLGLPSEVNSGLLVQWMKRGSVSSDGTGAGGVEVEVARLSPDGVVSWGDDLSRASGGSMEKVAEGKYSLKLFSARPLDSGVYRCVVSVYAGRRNPGASIPATLTQRSEGVTVNLKTKDVLVSAVAQLPRGPLLKRGSTITLICNTTVTTTGPAQAQVQWLRWPIPEPVIKKAQSQESVSPLDPPVEVKPSLVAALMYNGVAKIYVNGSEVSIDRLSATSYRLRVHTATMDDQGMYACHAEAWGQDPHGGWYSTGARAESNAVTVYLYSRAADLLLIPLVIGVSSALFVGIVIISTVTCCFMKRLARQRAPK</sequence>
<gene>
    <name evidence="1" type="ORF">L3Q82_024721</name>
</gene>
<dbReference type="Proteomes" id="UP000831701">
    <property type="component" value="Chromosome 7"/>
</dbReference>
<evidence type="ECO:0000313" key="2">
    <source>
        <dbReference type="Proteomes" id="UP000831701"/>
    </source>
</evidence>
<protein>
    <submittedName>
        <fullName evidence="1">Uncharacterized protein</fullName>
    </submittedName>
</protein>
<dbReference type="EMBL" id="CM041537">
    <property type="protein sequence ID" value="KAI3369911.1"/>
    <property type="molecule type" value="Genomic_DNA"/>
</dbReference>
<comment type="caution">
    <text evidence="1">The sequence shown here is derived from an EMBL/GenBank/DDBJ whole genome shotgun (WGS) entry which is preliminary data.</text>
</comment>
<keyword evidence="2" id="KW-1185">Reference proteome</keyword>
<reference evidence="1" key="1">
    <citation type="submission" date="2022-04" db="EMBL/GenBank/DDBJ databases">
        <title>Jade perch genome.</title>
        <authorList>
            <person name="Chao B."/>
        </authorList>
    </citation>
    <scope>NUCLEOTIDE SEQUENCE</scope>
    <source>
        <strain evidence="1">CB-2022</strain>
    </source>
</reference>
<proteinExistence type="predicted"/>